<dbReference type="GO" id="GO:0033214">
    <property type="term" value="P:siderophore-iron import into cell"/>
    <property type="evidence" value="ECO:0007669"/>
    <property type="project" value="TreeGrafter"/>
</dbReference>
<feature type="transmembrane region" description="Helical" evidence="9">
    <location>
        <begin position="292"/>
        <end position="319"/>
    </location>
</feature>
<dbReference type="InterPro" id="IPR037294">
    <property type="entry name" value="ABC_BtuC-like"/>
</dbReference>
<dbReference type="GO" id="GO:0005886">
    <property type="term" value="C:plasma membrane"/>
    <property type="evidence" value="ECO:0007669"/>
    <property type="project" value="UniProtKB-SubCell"/>
</dbReference>
<protein>
    <submittedName>
        <fullName evidence="10">Iron ABC transport system permease</fullName>
    </submittedName>
</protein>
<feature type="transmembrane region" description="Helical" evidence="9">
    <location>
        <begin position="361"/>
        <end position="381"/>
    </location>
</feature>
<dbReference type="AlphaFoldDB" id="A0A160PNG1"/>
<dbReference type="GO" id="GO:0022857">
    <property type="term" value="F:transmembrane transporter activity"/>
    <property type="evidence" value="ECO:0007669"/>
    <property type="project" value="InterPro"/>
</dbReference>
<feature type="transmembrane region" description="Helical" evidence="9">
    <location>
        <begin position="172"/>
        <end position="193"/>
    </location>
</feature>
<dbReference type="Gene3D" id="1.10.3470.10">
    <property type="entry name" value="ABC transporter involved in vitamin B12 uptake, BtuC"/>
    <property type="match status" value="1"/>
</dbReference>
<accession>A0A160PNG1</accession>
<dbReference type="Proteomes" id="UP000218244">
    <property type="component" value="Chromosome"/>
</dbReference>
<gene>
    <name evidence="10" type="ORF">N24_0644</name>
</gene>
<organism evidence="10 11">
    <name type="scientific">Corynebacterium suranareeae</name>
    <dbReference type="NCBI Taxonomy" id="2506452"/>
    <lineage>
        <taxon>Bacteria</taxon>
        <taxon>Bacillati</taxon>
        <taxon>Actinomycetota</taxon>
        <taxon>Actinomycetes</taxon>
        <taxon>Mycobacteriales</taxon>
        <taxon>Corynebacteriaceae</taxon>
        <taxon>Corynebacterium</taxon>
    </lineage>
</organism>
<proteinExistence type="inferred from homology"/>
<keyword evidence="7 9" id="KW-0472">Membrane</keyword>
<dbReference type="Pfam" id="PF01032">
    <property type="entry name" value="FecCD"/>
    <property type="match status" value="1"/>
</dbReference>
<dbReference type="CDD" id="cd06550">
    <property type="entry name" value="TM_ABC_iron-siderophores_like"/>
    <property type="match status" value="1"/>
</dbReference>
<keyword evidence="4" id="KW-1003">Cell membrane</keyword>
<evidence type="ECO:0000256" key="6">
    <source>
        <dbReference type="ARBA" id="ARBA00022989"/>
    </source>
</evidence>
<evidence type="ECO:0000256" key="1">
    <source>
        <dbReference type="ARBA" id="ARBA00004651"/>
    </source>
</evidence>
<dbReference type="EMBL" id="AP017369">
    <property type="protein sequence ID" value="BAU94906.1"/>
    <property type="molecule type" value="Genomic_DNA"/>
</dbReference>
<dbReference type="PANTHER" id="PTHR30472">
    <property type="entry name" value="FERRIC ENTEROBACTIN TRANSPORT SYSTEM PERMEASE PROTEIN"/>
    <property type="match status" value="1"/>
</dbReference>
<feature type="region of interest" description="Disordered" evidence="8">
    <location>
        <begin position="14"/>
        <end position="33"/>
    </location>
</feature>
<keyword evidence="11" id="KW-1185">Reference proteome</keyword>
<dbReference type="PANTHER" id="PTHR30472:SF24">
    <property type="entry name" value="FERRIC ENTEROBACTIN TRANSPORT SYSTEM PERMEASE PROTEIN FEPG"/>
    <property type="match status" value="1"/>
</dbReference>
<comment type="similarity">
    <text evidence="2">Belongs to the binding-protein-dependent transport system permease family. FecCD subfamily.</text>
</comment>
<keyword evidence="6 9" id="KW-1133">Transmembrane helix</keyword>
<evidence type="ECO:0000256" key="2">
    <source>
        <dbReference type="ARBA" id="ARBA00007935"/>
    </source>
</evidence>
<feature type="transmembrane region" description="Helical" evidence="9">
    <location>
        <begin position="63"/>
        <end position="82"/>
    </location>
</feature>
<dbReference type="SUPFAM" id="SSF81345">
    <property type="entry name" value="ABC transporter involved in vitamin B12 uptake, BtuC"/>
    <property type="match status" value="1"/>
</dbReference>
<evidence type="ECO:0000256" key="4">
    <source>
        <dbReference type="ARBA" id="ARBA00022475"/>
    </source>
</evidence>
<evidence type="ECO:0000256" key="9">
    <source>
        <dbReference type="SAM" id="Phobius"/>
    </source>
</evidence>
<evidence type="ECO:0000313" key="11">
    <source>
        <dbReference type="Proteomes" id="UP000218244"/>
    </source>
</evidence>
<sequence length="394" mass="41418">MVFKIKSQNGADVAVGGTPDAASPKLDPGKLDPGKLDPGKLDPGYQSVTVQNSRFSFRFPVRLAVVSAILFTVALCSATWAITMGDYPLSLGQVINALAGTGEKFQLLVVREWRLPVAIAAVVFGALLGIGGAIFQSITRNPLGSPDVIGFDAGSYTAVVLIILVAGNSHYWGIAFAAIVGGILTAFAVYILAWRKGVQGFRLIIVGIGVSAMLSSINAYLITRANVEDAMVVGFWSAGSINRVTWQSLIPSLIIAVIIIVAAIALARSLRFMEMGDDVATTLGIRTNSTRLALIVVGVATSALVTAAAGPISFIALVAPQLARRLTRTAGVSLVAAAAMGAALLSCAHLLSLIISSFYRSIPVGLLTVSIGGCYMIWLLLRETRRQYRTGTIR</sequence>
<feature type="transmembrane region" description="Helical" evidence="9">
    <location>
        <begin position="147"/>
        <end position="166"/>
    </location>
</feature>
<keyword evidence="5 9" id="KW-0812">Transmembrane</keyword>
<feature type="transmembrane region" description="Helical" evidence="9">
    <location>
        <begin position="331"/>
        <end position="355"/>
    </location>
</feature>
<evidence type="ECO:0000256" key="3">
    <source>
        <dbReference type="ARBA" id="ARBA00022448"/>
    </source>
</evidence>
<name>A0A160PNG1_9CORY</name>
<reference evidence="10 11" key="1">
    <citation type="submission" date="2016-02" db="EMBL/GenBank/DDBJ databases">
        <title>Corynebacterium glutamicum N24 whole genome sequencing project.</title>
        <authorList>
            <person name="Matsutani M."/>
            <person name="Nangtapong N."/>
            <person name="Yakushi T."/>
            <person name="Matsushita K."/>
        </authorList>
    </citation>
    <scope>NUCLEOTIDE SEQUENCE [LARGE SCALE GENOMIC DNA]</scope>
    <source>
        <strain evidence="10 11">N24</strain>
    </source>
</reference>
<comment type="subcellular location">
    <subcellularLocation>
        <location evidence="1">Cell membrane</location>
        <topology evidence="1">Multi-pass membrane protein</topology>
    </subcellularLocation>
</comment>
<evidence type="ECO:0000313" key="10">
    <source>
        <dbReference type="EMBL" id="BAU94906.1"/>
    </source>
</evidence>
<feature type="transmembrane region" description="Helical" evidence="9">
    <location>
        <begin position="113"/>
        <end position="135"/>
    </location>
</feature>
<evidence type="ECO:0000256" key="5">
    <source>
        <dbReference type="ARBA" id="ARBA00022692"/>
    </source>
</evidence>
<feature type="transmembrane region" description="Helical" evidence="9">
    <location>
        <begin position="200"/>
        <end position="223"/>
    </location>
</feature>
<dbReference type="KEGG" id="csur:N24_0644"/>
<dbReference type="RefSeq" id="WP_408607585.1">
    <property type="nucleotide sequence ID" value="NZ_AP017369.1"/>
</dbReference>
<dbReference type="InterPro" id="IPR000522">
    <property type="entry name" value="ABC_transptr_permease_BtuC"/>
</dbReference>
<evidence type="ECO:0000256" key="8">
    <source>
        <dbReference type="SAM" id="MobiDB-lite"/>
    </source>
</evidence>
<feature type="transmembrane region" description="Helical" evidence="9">
    <location>
        <begin position="253"/>
        <end position="272"/>
    </location>
</feature>
<evidence type="ECO:0000256" key="7">
    <source>
        <dbReference type="ARBA" id="ARBA00023136"/>
    </source>
</evidence>
<keyword evidence="3" id="KW-0813">Transport</keyword>